<feature type="compositionally biased region" description="Basic and acidic residues" evidence="1">
    <location>
        <begin position="13"/>
        <end position="27"/>
    </location>
</feature>
<accession>A0A4Y8R5Y8</accession>
<evidence type="ECO:0000313" key="3">
    <source>
        <dbReference type="Proteomes" id="UP000298003"/>
    </source>
</evidence>
<keyword evidence="3" id="KW-1185">Reference proteome</keyword>
<protein>
    <submittedName>
        <fullName evidence="2">Uncharacterized protein</fullName>
    </submittedName>
</protein>
<comment type="caution">
    <text evidence="2">The sequence shown here is derived from an EMBL/GenBank/DDBJ whole genome shotgun (WGS) entry which is preliminary data.</text>
</comment>
<dbReference type="Proteomes" id="UP000298003">
    <property type="component" value="Unassembled WGS sequence"/>
</dbReference>
<feature type="compositionally biased region" description="Basic residues" evidence="1">
    <location>
        <begin position="34"/>
        <end position="55"/>
    </location>
</feature>
<feature type="compositionally biased region" description="Basic and acidic residues" evidence="1">
    <location>
        <begin position="56"/>
        <end position="66"/>
    </location>
</feature>
<organism evidence="2 3">
    <name type="scientific">Cellulosimicrobium funkei</name>
    <dbReference type="NCBI Taxonomy" id="264251"/>
    <lineage>
        <taxon>Bacteria</taxon>
        <taxon>Bacillati</taxon>
        <taxon>Actinomycetota</taxon>
        <taxon>Actinomycetes</taxon>
        <taxon>Micrococcales</taxon>
        <taxon>Promicromonosporaceae</taxon>
        <taxon>Cellulosimicrobium</taxon>
    </lineage>
</organism>
<reference evidence="2 3" key="1">
    <citation type="submission" date="2019-03" db="EMBL/GenBank/DDBJ databases">
        <title>Cellulosimicrobium funkei JCM14302 Assembly.</title>
        <authorList>
            <person name="Dou T."/>
        </authorList>
    </citation>
    <scope>NUCLEOTIDE SEQUENCE [LARGE SCALE GENOMIC DNA]</scope>
    <source>
        <strain evidence="2 3">JCM 14302</strain>
    </source>
</reference>
<evidence type="ECO:0000313" key="2">
    <source>
        <dbReference type="EMBL" id="TFF16614.1"/>
    </source>
</evidence>
<gene>
    <name evidence="2" type="ORF">E1O70_04360</name>
</gene>
<feature type="region of interest" description="Disordered" evidence="1">
    <location>
        <begin position="1"/>
        <end position="66"/>
    </location>
</feature>
<dbReference type="EMBL" id="SOZH01000003">
    <property type="protein sequence ID" value="TFF16614.1"/>
    <property type="molecule type" value="Genomic_DNA"/>
</dbReference>
<proteinExistence type="predicted"/>
<dbReference type="AlphaFoldDB" id="A0A4Y8R5Y8"/>
<evidence type="ECO:0000256" key="1">
    <source>
        <dbReference type="SAM" id="MobiDB-lite"/>
    </source>
</evidence>
<name>A0A4Y8R5Y8_9MICO</name>
<sequence>MGRSGIRAAAGRLHPDSTADTGRDDARVPGPARLRARARRPGRARRPLRPHRHPHRGLDPRRPVPG</sequence>